<evidence type="ECO:0000313" key="6">
    <source>
        <dbReference type="EMBL" id="SCZ10048.1"/>
    </source>
</evidence>
<evidence type="ECO:0000256" key="4">
    <source>
        <dbReference type="ARBA" id="ARBA00023163"/>
    </source>
</evidence>
<gene>
    <name evidence="6" type="ORF">SAMN02927935_04163</name>
</gene>
<dbReference type="EMBL" id="FMUT01000013">
    <property type="protein sequence ID" value="SCZ10048.1"/>
    <property type="molecule type" value="Genomic_DNA"/>
</dbReference>
<dbReference type="InterPro" id="IPR036390">
    <property type="entry name" value="WH_DNA-bd_sf"/>
</dbReference>
<keyword evidence="3 6" id="KW-0238">DNA-binding</keyword>
<evidence type="ECO:0000256" key="3">
    <source>
        <dbReference type="ARBA" id="ARBA00023125"/>
    </source>
</evidence>
<keyword evidence="2" id="KW-0805">Transcription regulation</keyword>
<evidence type="ECO:0000313" key="7">
    <source>
        <dbReference type="Proteomes" id="UP000183031"/>
    </source>
</evidence>
<dbReference type="PANTHER" id="PTHR30537">
    <property type="entry name" value="HTH-TYPE TRANSCRIPTIONAL REGULATOR"/>
    <property type="match status" value="1"/>
</dbReference>
<reference evidence="6 7" key="1">
    <citation type="submission" date="2016-10" db="EMBL/GenBank/DDBJ databases">
        <authorList>
            <person name="Varghese N."/>
            <person name="Submissions S."/>
        </authorList>
    </citation>
    <scope>NUCLEOTIDE SEQUENCE [LARGE SCALE GENOMIC DNA]</scope>
    <source>
        <strain evidence="6 7">CGMCC 1.6853</strain>
    </source>
</reference>
<dbReference type="RefSeq" id="WP_033633149.1">
    <property type="nucleotide sequence ID" value="NZ_CBCSIN010000015.1"/>
</dbReference>
<evidence type="ECO:0000259" key="5">
    <source>
        <dbReference type="PROSITE" id="PS50931"/>
    </source>
</evidence>
<keyword evidence="7" id="KW-1185">Reference proteome</keyword>
<dbReference type="Pfam" id="PF00126">
    <property type="entry name" value="HTH_1"/>
    <property type="match status" value="1"/>
</dbReference>
<feature type="domain" description="HTH lysR-type" evidence="5">
    <location>
        <begin position="1"/>
        <end position="59"/>
    </location>
</feature>
<comment type="caution">
    <text evidence="6">The sequence shown here is derived from an EMBL/GenBank/DDBJ whole genome shotgun (WGS) entry which is preliminary data.</text>
</comment>
<dbReference type="InterPro" id="IPR005119">
    <property type="entry name" value="LysR_subst-bd"/>
</dbReference>
<evidence type="ECO:0000256" key="1">
    <source>
        <dbReference type="ARBA" id="ARBA00009437"/>
    </source>
</evidence>
<dbReference type="PANTHER" id="PTHR30537:SF5">
    <property type="entry name" value="HTH-TYPE TRANSCRIPTIONAL ACTIVATOR TTDR-RELATED"/>
    <property type="match status" value="1"/>
</dbReference>
<dbReference type="SUPFAM" id="SSF46785">
    <property type="entry name" value="Winged helix' DNA-binding domain"/>
    <property type="match status" value="1"/>
</dbReference>
<dbReference type="GO" id="GO:0003677">
    <property type="term" value="F:DNA binding"/>
    <property type="evidence" value="ECO:0007669"/>
    <property type="project" value="UniProtKB-KW"/>
</dbReference>
<organism evidence="6 7">
    <name type="scientific">Serratia nematodiphila</name>
    <dbReference type="NCBI Taxonomy" id="458197"/>
    <lineage>
        <taxon>Bacteria</taxon>
        <taxon>Pseudomonadati</taxon>
        <taxon>Pseudomonadota</taxon>
        <taxon>Gammaproteobacteria</taxon>
        <taxon>Enterobacterales</taxon>
        <taxon>Yersiniaceae</taxon>
        <taxon>Serratia</taxon>
    </lineage>
</organism>
<dbReference type="CDD" id="cd08422">
    <property type="entry name" value="PBP2_CrgA_like"/>
    <property type="match status" value="1"/>
</dbReference>
<keyword evidence="4" id="KW-0804">Transcription</keyword>
<dbReference type="PROSITE" id="PS50931">
    <property type="entry name" value="HTH_LYSR"/>
    <property type="match status" value="1"/>
</dbReference>
<dbReference type="InterPro" id="IPR000847">
    <property type="entry name" value="LysR_HTH_N"/>
</dbReference>
<dbReference type="Pfam" id="PF03466">
    <property type="entry name" value="LysR_substrate"/>
    <property type="match status" value="1"/>
</dbReference>
<protein>
    <submittedName>
        <fullName evidence="6">DNA-binding transcriptional regulator, LysR family</fullName>
    </submittedName>
</protein>
<dbReference type="Gene3D" id="1.10.10.10">
    <property type="entry name" value="Winged helix-like DNA-binding domain superfamily/Winged helix DNA-binding domain"/>
    <property type="match status" value="1"/>
</dbReference>
<name>A0A1G5LCK3_9GAMM</name>
<dbReference type="Gene3D" id="3.40.190.290">
    <property type="match status" value="1"/>
</dbReference>
<sequence length="297" mass="32394">MGKFADYETYACVYESGSFTAAARRLHVGQPAVSKAVARLEQQLGTRLMLRSTHGLQPTDAGQQLYQRTRRILNELAETEALVQSAGETLSGRLRVASAAVFARIVPLPDLTAFMRANPRLHVDLLLDDGNLSLIEEGIDIALCVGELEDSGFTARKLGEVKQCVIGTPGYFAAAGMPQRPEDLLQHEMVIYHRRGGGCELWRFSREGEQRALRLPGRMRVNAAECVRELVLAGFGATVASEGLFRSELQSGAAIAVLADWQLPPLALWAVFPGGHFVSAKARAFADFVQTALCREP</sequence>
<dbReference type="SUPFAM" id="SSF53850">
    <property type="entry name" value="Periplasmic binding protein-like II"/>
    <property type="match status" value="1"/>
</dbReference>
<dbReference type="InterPro" id="IPR058163">
    <property type="entry name" value="LysR-type_TF_proteobact-type"/>
</dbReference>
<dbReference type="Proteomes" id="UP000183031">
    <property type="component" value="Unassembled WGS sequence"/>
</dbReference>
<accession>A0A1G5LCK3</accession>
<comment type="similarity">
    <text evidence="1">Belongs to the LysR transcriptional regulatory family.</text>
</comment>
<dbReference type="PRINTS" id="PR00039">
    <property type="entry name" value="HTHLYSR"/>
</dbReference>
<dbReference type="InterPro" id="IPR036388">
    <property type="entry name" value="WH-like_DNA-bd_sf"/>
</dbReference>
<proteinExistence type="inferred from homology"/>
<evidence type="ECO:0000256" key="2">
    <source>
        <dbReference type="ARBA" id="ARBA00023015"/>
    </source>
</evidence>